<evidence type="ECO:0000313" key="11">
    <source>
        <dbReference type="EMBL" id="SHG03729.1"/>
    </source>
</evidence>
<evidence type="ECO:0000256" key="4">
    <source>
        <dbReference type="ARBA" id="ARBA00022519"/>
    </source>
</evidence>
<evidence type="ECO:0000256" key="5">
    <source>
        <dbReference type="ARBA" id="ARBA00022692"/>
    </source>
</evidence>
<comment type="similarity">
    <text evidence="8">Belongs to the binding-protein-dependent transport system permease family. OppBC subfamily.</text>
</comment>
<evidence type="ECO:0000259" key="10">
    <source>
        <dbReference type="PROSITE" id="PS50928"/>
    </source>
</evidence>
<dbReference type="InterPro" id="IPR035906">
    <property type="entry name" value="MetI-like_sf"/>
</dbReference>
<name>A0A1M5GJ35_9ALTE</name>
<dbReference type="CDD" id="cd06261">
    <property type="entry name" value="TM_PBP2"/>
    <property type="match status" value="1"/>
</dbReference>
<feature type="transmembrane region" description="Helical" evidence="9">
    <location>
        <begin position="201"/>
        <end position="221"/>
    </location>
</feature>
<dbReference type="Pfam" id="PF00528">
    <property type="entry name" value="BPD_transp_1"/>
    <property type="match status" value="1"/>
</dbReference>
<keyword evidence="7 9" id="KW-0472">Membrane</keyword>
<sequence>MINILLRYTILFVLTLLALSALSFTLIYLFPAEPIINLTGITPQNSIQHDALVRQYRLDSAYLIQFWHYLEQLFSGNWGYSLISGQPLKEEVLTALPATVELSTYAMMIVILVGIPIGCYSGLRAYTNADFTINSLSVTVYSVPVFWLAVLFILTFSLQFGWLPLSGRLNLLFDIPSQTGFLFIDILLADDVDTSLAMRDAFLHLILPTLSIACISTAAIIRITRRSIIDVLNKPYITAAKARGLSNRQIFFRHVLRNALLPILPLMAMQITTLITNAMIVETLFSWPGIGNWLIQAIYQRDYSALRIGMLAVSTLVVIITISIDLFNRLIDPSREKFESVTI</sequence>
<keyword evidence="5 9" id="KW-0812">Transmembrane</keyword>
<evidence type="ECO:0000256" key="8">
    <source>
        <dbReference type="ARBA" id="ARBA00024202"/>
    </source>
</evidence>
<feature type="transmembrane region" description="Helical" evidence="9">
    <location>
        <begin position="9"/>
        <end position="30"/>
    </location>
</feature>
<dbReference type="Gene3D" id="1.10.3720.10">
    <property type="entry name" value="MetI-like"/>
    <property type="match status" value="1"/>
</dbReference>
<feature type="transmembrane region" description="Helical" evidence="9">
    <location>
        <begin position="259"/>
        <end position="285"/>
    </location>
</feature>
<dbReference type="PANTHER" id="PTHR43163:SF4">
    <property type="entry name" value="PUTRESCINE EXPORT SYSTEM PERMEASE PROTEIN SAPB"/>
    <property type="match status" value="1"/>
</dbReference>
<evidence type="ECO:0000313" key="12">
    <source>
        <dbReference type="Proteomes" id="UP000184520"/>
    </source>
</evidence>
<keyword evidence="4" id="KW-0997">Cell inner membrane</keyword>
<evidence type="ECO:0000256" key="3">
    <source>
        <dbReference type="ARBA" id="ARBA00022475"/>
    </source>
</evidence>
<feature type="transmembrane region" description="Helical" evidence="9">
    <location>
        <begin position="138"/>
        <end position="162"/>
    </location>
</feature>
<dbReference type="SUPFAM" id="SSF161098">
    <property type="entry name" value="MetI-like"/>
    <property type="match status" value="1"/>
</dbReference>
<keyword evidence="12" id="KW-1185">Reference proteome</keyword>
<dbReference type="EMBL" id="FQWD01000002">
    <property type="protein sequence ID" value="SHG03729.1"/>
    <property type="molecule type" value="Genomic_DNA"/>
</dbReference>
<dbReference type="InterPro" id="IPR000515">
    <property type="entry name" value="MetI-like"/>
</dbReference>
<dbReference type="RefSeq" id="WP_073318968.1">
    <property type="nucleotide sequence ID" value="NZ_FQWD01000002.1"/>
</dbReference>
<comment type="subcellular location">
    <subcellularLocation>
        <location evidence="1">Cell inner membrane</location>
        <topology evidence="1">Multi-pass membrane protein</topology>
    </subcellularLocation>
    <subcellularLocation>
        <location evidence="9">Cell membrane</location>
        <topology evidence="9">Multi-pass membrane protein</topology>
    </subcellularLocation>
</comment>
<evidence type="ECO:0000256" key="2">
    <source>
        <dbReference type="ARBA" id="ARBA00022448"/>
    </source>
</evidence>
<dbReference type="GO" id="GO:0005886">
    <property type="term" value="C:plasma membrane"/>
    <property type="evidence" value="ECO:0007669"/>
    <property type="project" value="UniProtKB-SubCell"/>
</dbReference>
<feature type="transmembrane region" description="Helical" evidence="9">
    <location>
        <begin position="105"/>
        <end position="126"/>
    </location>
</feature>
<accession>A0A1M5GJ35</accession>
<evidence type="ECO:0000256" key="1">
    <source>
        <dbReference type="ARBA" id="ARBA00004429"/>
    </source>
</evidence>
<protein>
    <submittedName>
        <fullName evidence="11">Cationic peptide transport system permease protein</fullName>
    </submittedName>
</protein>
<dbReference type="AlphaFoldDB" id="A0A1M5GJ35"/>
<reference evidence="12" key="1">
    <citation type="submission" date="2016-11" db="EMBL/GenBank/DDBJ databases">
        <authorList>
            <person name="Varghese N."/>
            <person name="Submissions S."/>
        </authorList>
    </citation>
    <scope>NUCLEOTIDE SEQUENCE [LARGE SCALE GENOMIC DNA]</scope>
    <source>
        <strain evidence="12">CGMCC 1.8995</strain>
    </source>
</reference>
<keyword evidence="3" id="KW-1003">Cell membrane</keyword>
<dbReference type="PROSITE" id="PS50928">
    <property type="entry name" value="ABC_TM1"/>
    <property type="match status" value="1"/>
</dbReference>
<dbReference type="Proteomes" id="UP000184520">
    <property type="component" value="Unassembled WGS sequence"/>
</dbReference>
<evidence type="ECO:0000256" key="6">
    <source>
        <dbReference type="ARBA" id="ARBA00022989"/>
    </source>
</evidence>
<dbReference type="PANTHER" id="PTHR43163">
    <property type="entry name" value="DIPEPTIDE TRANSPORT SYSTEM PERMEASE PROTEIN DPPB-RELATED"/>
    <property type="match status" value="1"/>
</dbReference>
<dbReference type="GO" id="GO:0071916">
    <property type="term" value="F:dipeptide transmembrane transporter activity"/>
    <property type="evidence" value="ECO:0007669"/>
    <property type="project" value="TreeGrafter"/>
</dbReference>
<feature type="domain" description="ABC transmembrane type-1" evidence="10">
    <location>
        <begin position="96"/>
        <end position="328"/>
    </location>
</feature>
<feature type="transmembrane region" description="Helical" evidence="9">
    <location>
        <begin position="305"/>
        <end position="327"/>
    </location>
</feature>
<gene>
    <name evidence="11" type="ORF">SAMN05216361_1042</name>
</gene>
<proteinExistence type="inferred from homology"/>
<evidence type="ECO:0000256" key="7">
    <source>
        <dbReference type="ARBA" id="ARBA00023136"/>
    </source>
</evidence>
<dbReference type="OrthoDB" id="9805855at2"/>
<keyword evidence="2 9" id="KW-0813">Transport</keyword>
<evidence type="ECO:0000256" key="9">
    <source>
        <dbReference type="RuleBase" id="RU363032"/>
    </source>
</evidence>
<dbReference type="STRING" id="634436.SAMN05216361_1042"/>
<dbReference type="Pfam" id="PF19300">
    <property type="entry name" value="BPD_transp_1_N"/>
    <property type="match status" value="1"/>
</dbReference>
<organism evidence="11 12">
    <name type="scientific">Marisediminitalea aggregata</name>
    <dbReference type="NCBI Taxonomy" id="634436"/>
    <lineage>
        <taxon>Bacteria</taxon>
        <taxon>Pseudomonadati</taxon>
        <taxon>Pseudomonadota</taxon>
        <taxon>Gammaproteobacteria</taxon>
        <taxon>Alteromonadales</taxon>
        <taxon>Alteromonadaceae</taxon>
        <taxon>Marisediminitalea</taxon>
    </lineage>
</organism>
<dbReference type="InterPro" id="IPR045621">
    <property type="entry name" value="BPD_transp_1_N"/>
</dbReference>
<keyword evidence="6 9" id="KW-1133">Transmembrane helix</keyword>